<dbReference type="PANTHER" id="PTHR30411:SF0">
    <property type="entry name" value="CYS-TRNA(PRO)_CYS-TRNA(CYS) DEACYLASE YBAK"/>
    <property type="match status" value="1"/>
</dbReference>
<dbReference type="GO" id="GO:0006412">
    <property type="term" value="P:translation"/>
    <property type="evidence" value="ECO:0007669"/>
    <property type="project" value="UniProtKB-KW"/>
</dbReference>
<protein>
    <recommendedName>
        <fullName evidence="4">Cys-tRNA(Pro)/Cys-tRNA(Cys) deacylase</fullName>
        <ecNumber evidence="4">4.2.-.-</ecNumber>
    </recommendedName>
</protein>
<feature type="domain" description="YbaK/aminoacyl-tRNA synthetase-associated" evidence="5">
    <location>
        <begin position="32"/>
        <end position="146"/>
    </location>
</feature>
<dbReference type="SUPFAM" id="SSF55826">
    <property type="entry name" value="YbaK/ProRS associated domain"/>
    <property type="match status" value="1"/>
</dbReference>
<evidence type="ECO:0000256" key="2">
    <source>
        <dbReference type="ARBA" id="ARBA00022917"/>
    </source>
</evidence>
<proteinExistence type="inferred from homology"/>
<dbReference type="OrthoDB" id="9809296at2"/>
<evidence type="ECO:0000256" key="4">
    <source>
        <dbReference type="PIRNR" id="PIRNR006181"/>
    </source>
</evidence>
<dbReference type="InterPro" id="IPR004369">
    <property type="entry name" value="Prolyl-tRNA_editing_YbaK/EbsC"/>
</dbReference>
<keyword evidence="2 4" id="KW-0648">Protein biosynthesis</keyword>
<dbReference type="Pfam" id="PF04073">
    <property type="entry name" value="tRNA_edit"/>
    <property type="match status" value="1"/>
</dbReference>
<comment type="similarity">
    <text evidence="1 4">Belongs to the prolyl-tRNA editing family. YbaK/EbsC subfamily.</text>
</comment>
<gene>
    <name evidence="6" type="primary">ybaK</name>
    <name evidence="6" type="ORF">DKW60_03635</name>
</gene>
<dbReference type="GO" id="GO:0002161">
    <property type="term" value="F:aminoacyl-tRNA deacylase activity"/>
    <property type="evidence" value="ECO:0007669"/>
    <property type="project" value="InterPro"/>
</dbReference>
<evidence type="ECO:0000256" key="1">
    <source>
        <dbReference type="ARBA" id="ARBA00009798"/>
    </source>
</evidence>
<keyword evidence="7" id="KW-1185">Reference proteome</keyword>
<dbReference type="AlphaFoldDB" id="A0A317CQ69"/>
<dbReference type="InterPro" id="IPR007214">
    <property type="entry name" value="YbaK/aa-tRNA-synth-assoc-dom"/>
</dbReference>
<name>A0A317CQ69_9GAMM</name>
<evidence type="ECO:0000256" key="3">
    <source>
        <dbReference type="ARBA" id="ARBA00023239"/>
    </source>
</evidence>
<dbReference type="PIRSF" id="PIRSF006181">
    <property type="entry name" value="EbsC_YbaK"/>
    <property type="match status" value="1"/>
</dbReference>
<dbReference type="EC" id="4.2.-.-" evidence="4"/>
<keyword evidence="3 4" id="KW-0456">Lyase</keyword>
<dbReference type="GO" id="GO:0016829">
    <property type="term" value="F:lyase activity"/>
    <property type="evidence" value="ECO:0007669"/>
    <property type="project" value="UniProtKB-KW"/>
</dbReference>
<dbReference type="Proteomes" id="UP000245539">
    <property type="component" value="Unassembled WGS sequence"/>
</dbReference>
<dbReference type="RefSeq" id="WP_109836296.1">
    <property type="nucleotide sequence ID" value="NZ_QGKM01000005.1"/>
</dbReference>
<evidence type="ECO:0000259" key="5">
    <source>
        <dbReference type="Pfam" id="PF04073"/>
    </source>
</evidence>
<dbReference type="EMBL" id="QGKM01000005">
    <property type="protein sequence ID" value="PWR00242.1"/>
    <property type="molecule type" value="Genomic_DNA"/>
</dbReference>
<reference evidence="6 7" key="1">
    <citation type="submission" date="2018-05" db="EMBL/GenBank/DDBJ databases">
        <title>Leucothrix arctica sp. nov., isolated from Arctic seawater.</title>
        <authorList>
            <person name="Choi A."/>
            <person name="Baek K."/>
        </authorList>
    </citation>
    <scope>NUCLEOTIDE SEQUENCE [LARGE SCALE GENOMIC DNA]</scope>
    <source>
        <strain evidence="6 7">JCM 18388</strain>
    </source>
</reference>
<dbReference type="NCBIfam" id="TIGR00011">
    <property type="entry name" value="YbaK_EbsC"/>
    <property type="match status" value="1"/>
</dbReference>
<dbReference type="PANTHER" id="PTHR30411">
    <property type="entry name" value="CYTOPLASMIC PROTEIN"/>
    <property type="match status" value="1"/>
</dbReference>
<accession>A0A317CQ69</accession>
<evidence type="ECO:0000313" key="7">
    <source>
        <dbReference type="Proteomes" id="UP000245539"/>
    </source>
</evidence>
<organism evidence="6 7">
    <name type="scientific">Leucothrix pacifica</name>
    <dbReference type="NCBI Taxonomy" id="1247513"/>
    <lineage>
        <taxon>Bacteria</taxon>
        <taxon>Pseudomonadati</taxon>
        <taxon>Pseudomonadota</taxon>
        <taxon>Gammaproteobacteria</taxon>
        <taxon>Thiotrichales</taxon>
        <taxon>Thiotrichaceae</taxon>
        <taxon>Leucothrix</taxon>
    </lineage>
</organism>
<evidence type="ECO:0000313" key="6">
    <source>
        <dbReference type="EMBL" id="PWR00242.1"/>
    </source>
</evidence>
<dbReference type="CDD" id="cd00002">
    <property type="entry name" value="YbaK_deacylase"/>
    <property type="match status" value="1"/>
</dbReference>
<comment type="caution">
    <text evidence="6">The sequence shown here is derived from an EMBL/GenBank/DDBJ whole genome shotgun (WGS) entry which is preliminary data.</text>
</comment>
<dbReference type="Gene3D" id="3.90.960.10">
    <property type="entry name" value="YbaK/aminoacyl-tRNA synthetase-associated domain"/>
    <property type="match status" value="1"/>
</dbReference>
<dbReference type="InterPro" id="IPR036754">
    <property type="entry name" value="YbaK/aa-tRNA-synt-asso_dom_sf"/>
</dbReference>
<sequence length="159" mass="16867">MTPAIKQVEKAGISFKVHQYEHDPAVQAYGGEAAQAMGVEAHRVFKTLLCALNGEPKNLAVAVVPVSGQLNLKVAASVLGCKKASMADTKIAQNTTGYILGGISPLGQKKRLPTIIDESAYAFDTIFVSAGRRGLEIELSAYDLMTLCNAKRVVCATNT</sequence>